<name>A0A0E9W3X3_ANGAN</name>
<dbReference type="AlphaFoldDB" id="A0A0E9W3X3"/>
<organism evidence="1">
    <name type="scientific">Anguilla anguilla</name>
    <name type="common">European freshwater eel</name>
    <name type="synonym">Muraena anguilla</name>
    <dbReference type="NCBI Taxonomy" id="7936"/>
    <lineage>
        <taxon>Eukaryota</taxon>
        <taxon>Metazoa</taxon>
        <taxon>Chordata</taxon>
        <taxon>Craniata</taxon>
        <taxon>Vertebrata</taxon>
        <taxon>Euteleostomi</taxon>
        <taxon>Actinopterygii</taxon>
        <taxon>Neopterygii</taxon>
        <taxon>Teleostei</taxon>
        <taxon>Anguilliformes</taxon>
        <taxon>Anguillidae</taxon>
        <taxon>Anguilla</taxon>
    </lineage>
</organism>
<sequence>MGRGEGGRLKHTFKSLFFTNISNSSPNKIQNTRKTNKSRFEIFF</sequence>
<evidence type="ECO:0000313" key="1">
    <source>
        <dbReference type="EMBL" id="JAH85074.1"/>
    </source>
</evidence>
<dbReference type="EMBL" id="GBXM01023503">
    <property type="protein sequence ID" value="JAH85074.1"/>
    <property type="molecule type" value="Transcribed_RNA"/>
</dbReference>
<protein>
    <submittedName>
        <fullName evidence="1">Uncharacterized protein</fullName>
    </submittedName>
</protein>
<proteinExistence type="predicted"/>
<accession>A0A0E9W3X3</accession>
<reference evidence="1" key="1">
    <citation type="submission" date="2014-11" db="EMBL/GenBank/DDBJ databases">
        <authorList>
            <person name="Amaro Gonzalez C."/>
        </authorList>
    </citation>
    <scope>NUCLEOTIDE SEQUENCE</scope>
</reference>
<reference evidence="1" key="2">
    <citation type="journal article" date="2015" name="Fish Shellfish Immunol.">
        <title>Early steps in the European eel (Anguilla anguilla)-Vibrio vulnificus interaction in the gills: Role of the RtxA13 toxin.</title>
        <authorList>
            <person name="Callol A."/>
            <person name="Pajuelo D."/>
            <person name="Ebbesson L."/>
            <person name="Teles M."/>
            <person name="MacKenzie S."/>
            <person name="Amaro C."/>
        </authorList>
    </citation>
    <scope>NUCLEOTIDE SEQUENCE</scope>
</reference>